<comment type="caution">
    <text evidence="2">The sequence shown here is derived from an EMBL/GenBank/DDBJ whole genome shotgun (WGS) entry which is preliminary data.</text>
</comment>
<evidence type="ECO:0000313" key="3">
    <source>
        <dbReference type="Proteomes" id="UP001430848"/>
    </source>
</evidence>
<evidence type="ECO:0000256" key="1">
    <source>
        <dbReference type="SAM" id="MobiDB-lite"/>
    </source>
</evidence>
<keyword evidence="3" id="KW-1185">Reference proteome</keyword>
<organism evidence="2 3">
    <name type="scientific">Diaporthe eres</name>
    <name type="common">Phomopsis oblonga</name>
    <dbReference type="NCBI Taxonomy" id="83184"/>
    <lineage>
        <taxon>Eukaryota</taxon>
        <taxon>Fungi</taxon>
        <taxon>Dikarya</taxon>
        <taxon>Ascomycota</taxon>
        <taxon>Pezizomycotina</taxon>
        <taxon>Sordariomycetes</taxon>
        <taxon>Sordariomycetidae</taxon>
        <taxon>Diaporthales</taxon>
        <taxon>Diaporthaceae</taxon>
        <taxon>Diaporthe</taxon>
        <taxon>Diaporthe eres species complex</taxon>
    </lineage>
</organism>
<evidence type="ECO:0000313" key="2">
    <source>
        <dbReference type="EMBL" id="KAK7728667.1"/>
    </source>
</evidence>
<reference evidence="2 3" key="1">
    <citation type="submission" date="2024-02" db="EMBL/GenBank/DDBJ databases">
        <title>De novo assembly and annotation of 12 fungi associated with fruit tree decline syndrome in Ontario, Canada.</title>
        <authorList>
            <person name="Sulman M."/>
            <person name="Ellouze W."/>
            <person name="Ilyukhin E."/>
        </authorList>
    </citation>
    <scope>NUCLEOTIDE SEQUENCE [LARGE SCALE GENOMIC DNA]</scope>
    <source>
        <strain evidence="2 3">M169</strain>
    </source>
</reference>
<gene>
    <name evidence="2" type="ORF">SLS63_006528</name>
</gene>
<feature type="compositionally biased region" description="Acidic residues" evidence="1">
    <location>
        <begin position="190"/>
        <end position="207"/>
    </location>
</feature>
<proteinExistence type="predicted"/>
<sequence>MTRDESQAYEHPLARKNLSVLKALQAEGQTAGSRGHHMQITGFFHWGFVVYRCDYSDDALFDRFIAYLQEQTERYHRDRKQDHTTGRYLRWTLMQDHEALDGTTKNTVRRRFVEWRDGLSVERDGPGADRRITPYLPRFEYCVRVGRDSLDSLRAHEGTLRAGQKKHEAPPVFFTIVRTEQRPAGLPEGYDPDEDDDNGENECDEDPASAPRAIEGCMDEDVGWMYVPADHWVTLYEELHDDQAWYYLYRRPPGIVKF</sequence>
<name>A0ABR1P7V8_DIAER</name>
<protein>
    <submittedName>
        <fullName evidence="2">Uncharacterized protein</fullName>
    </submittedName>
</protein>
<feature type="region of interest" description="Disordered" evidence="1">
    <location>
        <begin position="183"/>
        <end position="211"/>
    </location>
</feature>
<accession>A0ABR1P7V8</accession>
<dbReference type="Proteomes" id="UP001430848">
    <property type="component" value="Unassembled WGS sequence"/>
</dbReference>
<dbReference type="EMBL" id="JAKNSF020000032">
    <property type="protein sequence ID" value="KAK7728667.1"/>
    <property type="molecule type" value="Genomic_DNA"/>
</dbReference>